<protein>
    <submittedName>
        <fullName evidence="2">Uncharacterized protein</fullName>
    </submittedName>
</protein>
<gene>
    <name evidence="2" type="ORF">AVEN_172344_1</name>
</gene>
<feature type="compositionally biased region" description="Basic residues" evidence="1">
    <location>
        <begin position="7"/>
        <end position="19"/>
    </location>
</feature>
<dbReference type="Proteomes" id="UP000499080">
    <property type="component" value="Unassembled WGS sequence"/>
</dbReference>
<evidence type="ECO:0000313" key="2">
    <source>
        <dbReference type="EMBL" id="GBM22998.1"/>
    </source>
</evidence>
<comment type="caution">
    <text evidence="2">The sequence shown here is derived from an EMBL/GenBank/DDBJ whole genome shotgun (WGS) entry which is preliminary data.</text>
</comment>
<accession>A0A4Y2E4N7</accession>
<organism evidence="2 3">
    <name type="scientific">Araneus ventricosus</name>
    <name type="common">Orbweaver spider</name>
    <name type="synonym">Epeira ventricosa</name>
    <dbReference type="NCBI Taxonomy" id="182803"/>
    <lineage>
        <taxon>Eukaryota</taxon>
        <taxon>Metazoa</taxon>
        <taxon>Ecdysozoa</taxon>
        <taxon>Arthropoda</taxon>
        <taxon>Chelicerata</taxon>
        <taxon>Arachnida</taxon>
        <taxon>Araneae</taxon>
        <taxon>Araneomorphae</taxon>
        <taxon>Entelegynae</taxon>
        <taxon>Araneoidea</taxon>
        <taxon>Araneidae</taxon>
        <taxon>Araneus</taxon>
    </lineage>
</organism>
<feature type="region of interest" description="Disordered" evidence="1">
    <location>
        <begin position="1"/>
        <end position="45"/>
    </location>
</feature>
<sequence length="90" mass="10434">MSDGLWKGRHSGLQGRRKNKEREERNTFSSAEEGEKQDAKLLSKDRTPLLGIRKRSLRGFSDRELRPDFLKDSVSENCFLSFLLSHIRSP</sequence>
<feature type="compositionally biased region" description="Basic and acidic residues" evidence="1">
    <location>
        <begin position="33"/>
        <end position="45"/>
    </location>
</feature>
<evidence type="ECO:0000313" key="3">
    <source>
        <dbReference type="Proteomes" id="UP000499080"/>
    </source>
</evidence>
<name>A0A4Y2E4N7_ARAVE</name>
<proteinExistence type="predicted"/>
<keyword evidence="3" id="KW-1185">Reference proteome</keyword>
<reference evidence="2 3" key="1">
    <citation type="journal article" date="2019" name="Sci. Rep.">
        <title>Orb-weaving spider Araneus ventricosus genome elucidates the spidroin gene catalogue.</title>
        <authorList>
            <person name="Kono N."/>
            <person name="Nakamura H."/>
            <person name="Ohtoshi R."/>
            <person name="Moran D.A.P."/>
            <person name="Shinohara A."/>
            <person name="Yoshida Y."/>
            <person name="Fujiwara M."/>
            <person name="Mori M."/>
            <person name="Tomita M."/>
            <person name="Arakawa K."/>
        </authorList>
    </citation>
    <scope>NUCLEOTIDE SEQUENCE [LARGE SCALE GENOMIC DNA]</scope>
</reference>
<dbReference type="AlphaFoldDB" id="A0A4Y2E4N7"/>
<evidence type="ECO:0000256" key="1">
    <source>
        <dbReference type="SAM" id="MobiDB-lite"/>
    </source>
</evidence>
<dbReference type="EMBL" id="BGPR01000490">
    <property type="protein sequence ID" value="GBM22998.1"/>
    <property type="molecule type" value="Genomic_DNA"/>
</dbReference>